<reference evidence="2 3" key="1">
    <citation type="submission" date="2023-07" db="EMBL/GenBank/DDBJ databases">
        <title>Nocardioides sp. nov WY-20 isolated from soil.</title>
        <authorList>
            <person name="Liu B."/>
            <person name="Wan Y."/>
        </authorList>
    </citation>
    <scope>NUCLEOTIDE SEQUENCE [LARGE SCALE GENOMIC DNA]</scope>
    <source>
        <strain evidence="2 3">WY-20</strain>
    </source>
</reference>
<gene>
    <name evidence="2" type="ORF">Q5722_11980</name>
</gene>
<proteinExistence type="predicted"/>
<dbReference type="Proteomes" id="UP001233314">
    <property type="component" value="Unassembled WGS sequence"/>
</dbReference>
<dbReference type="InterPro" id="IPR017520">
    <property type="entry name" value="CHP03086"/>
</dbReference>
<dbReference type="NCBIfam" id="TIGR03083">
    <property type="entry name" value="maleylpyruvate isomerase family mycothiol-dependent enzyme"/>
    <property type="match status" value="1"/>
</dbReference>
<sequence>MDARTLHRATVDRWQQLLDGVPDDAWAAPTPCAEWDVRALVNHVVGEELWLPPLLAGRTIAEVGDRFDGDLLGADPKAAGRRAAGAAAEAGEGVADGQRVQLSYGEEAASEYLMQLAADHLVHGWDLAAASGQDRRLDPELVDAVAAWFRDREDMYRAGNAIGPRATSAGDPQAELLAAFGRTADWSPG</sequence>
<dbReference type="SUPFAM" id="SSF109854">
    <property type="entry name" value="DinB/YfiT-like putative metalloenzymes"/>
    <property type="match status" value="1"/>
</dbReference>
<dbReference type="InterPro" id="IPR017517">
    <property type="entry name" value="Maleyloyr_isom"/>
</dbReference>
<dbReference type="NCBIfam" id="TIGR03086">
    <property type="entry name" value="TIGR03086 family metal-binding protein"/>
    <property type="match status" value="1"/>
</dbReference>
<dbReference type="InterPro" id="IPR034660">
    <property type="entry name" value="DinB/YfiT-like"/>
</dbReference>
<evidence type="ECO:0000313" key="2">
    <source>
        <dbReference type="EMBL" id="MDO7869082.1"/>
    </source>
</evidence>
<evidence type="ECO:0000313" key="3">
    <source>
        <dbReference type="Proteomes" id="UP001233314"/>
    </source>
</evidence>
<keyword evidence="3" id="KW-1185">Reference proteome</keyword>
<comment type="caution">
    <text evidence="2">The sequence shown here is derived from an EMBL/GenBank/DDBJ whole genome shotgun (WGS) entry which is preliminary data.</text>
</comment>
<dbReference type="InterPro" id="IPR024344">
    <property type="entry name" value="MDMPI_metal-binding"/>
</dbReference>
<dbReference type="EMBL" id="JAUQTA010000002">
    <property type="protein sequence ID" value="MDO7869082.1"/>
    <property type="molecule type" value="Genomic_DNA"/>
</dbReference>
<feature type="domain" description="Mycothiol-dependent maleylpyruvate isomerase metal-binding" evidence="1">
    <location>
        <begin position="8"/>
        <end position="128"/>
    </location>
</feature>
<organism evidence="2 3">
    <name type="scientific">Nocardioides jiangxiensis</name>
    <dbReference type="NCBI Taxonomy" id="3064524"/>
    <lineage>
        <taxon>Bacteria</taxon>
        <taxon>Bacillati</taxon>
        <taxon>Actinomycetota</taxon>
        <taxon>Actinomycetes</taxon>
        <taxon>Propionibacteriales</taxon>
        <taxon>Nocardioidaceae</taxon>
        <taxon>Nocardioides</taxon>
    </lineage>
</organism>
<name>A0ABT9B2J7_9ACTN</name>
<evidence type="ECO:0000259" key="1">
    <source>
        <dbReference type="Pfam" id="PF11716"/>
    </source>
</evidence>
<protein>
    <submittedName>
        <fullName evidence="2">TIGR03086 family metal-binding protein</fullName>
    </submittedName>
</protein>
<dbReference type="Pfam" id="PF11716">
    <property type="entry name" value="MDMPI_N"/>
    <property type="match status" value="1"/>
</dbReference>
<dbReference type="Gene3D" id="1.20.120.450">
    <property type="entry name" value="dinb family like domain"/>
    <property type="match status" value="1"/>
</dbReference>
<accession>A0ABT9B2J7</accession>
<dbReference type="RefSeq" id="WP_305028500.1">
    <property type="nucleotide sequence ID" value="NZ_JAUQTA010000002.1"/>
</dbReference>